<dbReference type="SUPFAM" id="SSF56112">
    <property type="entry name" value="Protein kinase-like (PK-like)"/>
    <property type="match status" value="1"/>
</dbReference>
<name>A0A183BER9_9TREM</name>
<evidence type="ECO:0000256" key="1">
    <source>
        <dbReference type="SAM" id="Phobius"/>
    </source>
</evidence>
<dbReference type="Pfam" id="PF00069">
    <property type="entry name" value="Pkinase"/>
    <property type="match status" value="1"/>
</dbReference>
<keyword evidence="1" id="KW-0812">Transmembrane</keyword>
<feature type="domain" description="Protein kinase" evidence="2">
    <location>
        <begin position="1"/>
        <end position="86"/>
    </location>
</feature>
<keyword evidence="1" id="KW-0472">Membrane</keyword>
<sequence length="86" mass="10099">LAPEVLKVGYYEDQPAYSQPVDIWACGVIMYTLLVGCPPFWNRKEHLMLRQIMEGRYSFPSPEWDDISETAKDLVSLTCFHWRLFV</sequence>
<dbReference type="InterPro" id="IPR000719">
    <property type="entry name" value="Prot_kinase_dom"/>
</dbReference>
<dbReference type="WBParaSite" id="ECPE_0001774901-mRNA-1">
    <property type="protein sequence ID" value="ECPE_0001774901-mRNA-1"/>
    <property type="gene ID" value="ECPE_0001774901"/>
</dbReference>
<dbReference type="AlphaFoldDB" id="A0A183BER9"/>
<dbReference type="InterPro" id="IPR011009">
    <property type="entry name" value="Kinase-like_dom_sf"/>
</dbReference>
<protein>
    <submittedName>
        <fullName evidence="3">Protein kinase domain-containing protein</fullName>
    </submittedName>
</protein>
<evidence type="ECO:0000259" key="2">
    <source>
        <dbReference type="PROSITE" id="PS50011"/>
    </source>
</evidence>
<reference evidence="3" key="1">
    <citation type="submission" date="2016-06" db="UniProtKB">
        <authorList>
            <consortium name="WormBaseParasite"/>
        </authorList>
    </citation>
    <scope>IDENTIFICATION</scope>
</reference>
<dbReference type="PROSITE" id="PS50011">
    <property type="entry name" value="PROTEIN_KINASE_DOM"/>
    <property type="match status" value="1"/>
</dbReference>
<organism evidence="3">
    <name type="scientific">Echinostoma caproni</name>
    <dbReference type="NCBI Taxonomy" id="27848"/>
    <lineage>
        <taxon>Eukaryota</taxon>
        <taxon>Metazoa</taxon>
        <taxon>Spiralia</taxon>
        <taxon>Lophotrochozoa</taxon>
        <taxon>Platyhelminthes</taxon>
        <taxon>Trematoda</taxon>
        <taxon>Digenea</taxon>
        <taxon>Plagiorchiida</taxon>
        <taxon>Echinostomata</taxon>
        <taxon>Echinostomatoidea</taxon>
        <taxon>Echinostomatidae</taxon>
        <taxon>Echinostoma</taxon>
    </lineage>
</organism>
<evidence type="ECO:0000313" key="3">
    <source>
        <dbReference type="WBParaSite" id="ECPE_0001774901-mRNA-1"/>
    </source>
</evidence>
<dbReference type="GO" id="GO:0005524">
    <property type="term" value="F:ATP binding"/>
    <property type="evidence" value="ECO:0007669"/>
    <property type="project" value="InterPro"/>
</dbReference>
<accession>A0A183BER9</accession>
<feature type="transmembrane region" description="Helical" evidence="1">
    <location>
        <begin position="21"/>
        <end position="41"/>
    </location>
</feature>
<dbReference type="GO" id="GO:0004672">
    <property type="term" value="F:protein kinase activity"/>
    <property type="evidence" value="ECO:0007669"/>
    <property type="project" value="InterPro"/>
</dbReference>
<dbReference type="PANTHER" id="PTHR24347">
    <property type="entry name" value="SERINE/THREONINE-PROTEIN KINASE"/>
    <property type="match status" value="1"/>
</dbReference>
<keyword evidence="1" id="KW-1133">Transmembrane helix</keyword>
<dbReference type="Gene3D" id="1.10.510.10">
    <property type="entry name" value="Transferase(Phosphotransferase) domain 1"/>
    <property type="match status" value="1"/>
</dbReference>
<proteinExistence type="predicted"/>